<gene>
    <name evidence="3" type="ORF">TeGR_g1328</name>
</gene>
<evidence type="ECO:0000259" key="2">
    <source>
        <dbReference type="Pfam" id="PF03105"/>
    </source>
</evidence>
<keyword evidence="4" id="KW-1185">Reference proteome</keyword>
<feature type="non-terminal residue" evidence="3">
    <location>
        <position position="85"/>
    </location>
</feature>
<feature type="compositionally biased region" description="Pro residues" evidence="1">
    <location>
        <begin position="60"/>
        <end position="70"/>
    </location>
</feature>
<organism evidence="3 4">
    <name type="scientific">Tetraparma gracilis</name>
    <dbReference type="NCBI Taxonomy" id="2962635"/>
    <lineage>
        <taxon>Eukaryota</taxon>
        <taxon>Sar</taxon>
        <taxon>Stramenopiles</taxon>
        <taxon>Ochrophyta</taxon>
        <taxon>Bolidophyceae</taxon>
        <taxon>Parmales</taxon>
        <taxon>Triparmaceae</taxon>
        <taxon>Tetraparma</taxon>
    </lineage>
</organism>
<dbReference type="Proteomes" id="UP001165060">
    <property type="component" value="Unassembled WGS sequence"/>
</dbReference>
<accession>A0ABQ6MYU3</accession>
<sequence>MVEFGLKLDDNTVAKWKPHYINYEKLKALLKAAKAALKARDALADKMRAAGQDPDAEPPASLPPSPPPPSAAHASSSNLGSLAPP</sequence>
<comment type="caution">
    <text evidence="3">The sequence shown here is derived from an EMBL/GenBank/DDBJ whole genome shotgun (WGS) entry which is preliminary data.</text>
</comment>
<dbReference type="InterPro" id="IPR004331">
    <property type="entry name" value="SPX_dom"/>
</dbReference>
<evidence type="ECO:0000313" key="3">
    <source>
        <dbReference type="EMBL" id="GMI35590.1"/>
    </source>
</evidence>
<proteinExistence type="predicted"/>
<feature type="domain" description="SPX" evidence="2">
    <location>
        <begin position="4"/>
        <end position="74"/>
    </location>
</feature>
<evidence type="ECO:0000256" key="1">
    <source>
        <dbReference type="SAM" id="MobiDB-lite"/>
    </source>
</evidence>
<evidence type="ECO:0000313" key="4">
    <source>
        <dbReference type="Proteomes" id="UP001165060"/>
    </source>
</evidence>
<name>A0ABQ6MYU3_9STRA</name>
<protein>
    <recommendedName>
        <fullName evidence="2">SPX domain-containing protein</fullName>
    </recommendedName>
</protein>
<dbReference type="EMBL" id="BRYB01003377">
    <property type="protein sequence ID" value="GMI35590.1"/>
    <property type="molecule type" value="Genomic_DNA"/>
</dbReference>
<feature type="region of interest" description="Disordered" evidence="1">
    <location>
        <begin position="45"/>
        <end position="85"/>
    </location>
</feature>
<reference evidence="3 4" key="1">
    <citation type="journal article" date="2023" name="Commun. Biol.">
        <title>Genome analysis of Parmales, the sister group of diatoms, reveals the evolutionary specialization of diatoms from phago-mixotrophs to photoautotrophs.</title>
        <authorList>
            <person name="Ban H."/>
            <person name="Sato S."/>
            <person name="Yoshikawa S."/>
            <person name="Yamada K."/>
            <person name="Nakamura Y."/>
            <person name="Ichinomiya M."/>
            <person name="Sato N."/>
            <person name="Blanc-Mathieu R."/>
            <person name="Endo H."/>
            <person name="Kuwata A."/>
            <person name="Ogata H."/>
        </authorList>
    </citation>
    <scope>NUCLEOTIDE SEQUENCE [LARGE SCALE GENOMIC DNA]</scope>
</reference>
<dbReference type="Pfam" id="PF03105">
    <property type="entry name" value="SPX"/>
    <property type="match status" value="1"/>
</dbReference>